<evidence type="ECO:0000313" key="2">
    <source>
        <dbReference type="Proteomes" id="UP000271162"/>
    </source>
</evidence>
<organism evidence="3">
    <name type="scientific">Nippostrongylus brasiliensis</name>
    <name type="common">Rat hookworm</name>
    <dbReference type="NCBI Taxonomy" id="27835"/>
    <lineage>
        <taxon>Eukaryota</taxon>
        <taxon>Metazoa</taxon>
        <taxon>Ecdysozoa</taxon>
        <taxon>Nematoda</taxon>
        <taxon>Chromadorea</taxon>
        <taxon>Rhabditida</taxon>
        <taxon>Rhabditina</taxon>
        <taxon>Rhabditomorpha</taxon>
        <taxon>Strongyloidea</taxon>
        <taxon>Heligmosomidae</taxon>
        <taxon>Nippostrongylus</taxon>
    </lineage>
</organism>
<reference evidence="1 2" key="2">
    <citation type="submission" date="2018-11" db="EMBL/GenBank/DDBJ databases">
        <authorList>
            <consortium name="Pathogen Informatics"/>
        </authorList>
    </citation>
    <scope>NUCLEOTIDE SEQUENCE [LARGE SCALE GENOMIC DNA]</scope>
</reference>
<dbReference type="AlphaFoldDB" id="A0A0N4YH00"/>
<protein>
    <submittedName>
        <fullName evidence="1 3">Uncharacterized protein</fullName>
    </submittedName>
</protein>
<name>A0A0N4YH00_NIPBR</name>
<dbReference type="Proteomes" id="UP000271162">
    <property type="component" value="Unassembled WGS sequence"/>
</dbReference>
<sequence>MRKNSPTYYDKFHEKDYENVDVYDVFGRKATKDLYDIFGNTTIHSTLRRNSVSILRFTSERYPTELATGSLGNGAQPQTQFDKLEGGVVRLLFTTGIATYPRTIVAVHIDMPSSTEEAPPGTSMHVNPVVQEEVEEEVLGLDGPMSYVKNWRSAYDEKNDQYDWRCQQNGFDAVLALVTL</sequence>
<gene>
    <name evidence="1" type="ORF">NBR_LOCUS16109</name>
</gene>
<evidence type="ECO:0000313" key="3">
    <source>
        <dbReference type="WBParaSite" id="NBR_0001610801-mRNA-1"/>
    </source>
</evidence>
<dbReference type="WBParaSite" id="NBR_0001610801-mRNA-1">
    <property type="protein sequence ID" value="NBR_0001610801-mRNA-1"/>
    <property type="gene ID" value="NBR_0001610801"/>
</dbReference>
<accession>A0A0N4YH00</accession>
<proteinExistence type="predicted"/>
<keyword evidence="2" id="KW-1185">Reference proteome</keyword>
<dbReference type="EMBL" id="UYSL01022044">
    <property type="protein sequence ID" value="VDL79703.1"/>
    <property type="molecule type" value="Genomic_DNA"/>
</dbReference>
<evidence type="ECO:0000313" key="1">
    <source>
        <dbReference type="EMBL" id="VDL79703.1"/>
    </source>
</evidence>
<reference evidence="3" key="1">
    <citation type="submission" date="2017-02" db="UniProtKB">
        <authorList>
            <consortium name="WormBaseParasite"/>
        </authorList>
    </citation>
    <scope>IDENTIFICATION</scope>
</reference>